<dbReference type="STRING" id="399497.BW733_14715"/>
<proteinExistence type="predicted"/>
<evidence type="ECO:0000313" key="3">
    <source>
        <dbReference type="Proteomes" id="UP000188235"/>
    </source>
</evidence>
<gene>
    <name evidence="2" type="ORF">BW733_14715</name>
</gene>
<accession>A0A1Q2D0E2</accession>
<feature type="compositionally biased region" description="Polar residues" evidence="1">
    <location>
        <begin position="123"/>
        <end position="135"/>
    </location>
</feature>
<dbReference type="Proteomes" id="UP000188235">
    <property type="component" value="Chromosome"/>
</dbReference>
<evidence type="ECO:0000256" key="1">
    <source>
        <dbReference type="SAM" id="MobiDB-lite"/>
    </source>
</evidence>
<protein>
    <submittedName>
        <fullName evidence="2">Uncharacterized protein</fullName>
    </submittedName>
</protein>
<feature type="region of interest" description="Disordered" evidence="1">
    <location>
        <begin position="89"/>
        <end position="135"/>
    </location>
</feature>
<dbReference type="KEGG" id="tfa:BW733_14715"/>
<organism evidence="2 3">
    <name type="scientific">Tessaracoccus flavescens</name>
    <dbReference type="NCBI Taxonomy" id="399497"/>
    <lineage>
        <taxon>Bacteria</taxon>
        <taxon>Bacillati</taxon>
        <taxon>Actinomycetota</taxon>
        <taxon>Actinomycetes</taxon>
        <taxon>Propionibacteriales</taxon>
        <taxon>Propionibacteriaceae</taxon>
        <taxon>Tessaracoccus</taxon>
    </lineage>
</organism>
<sequence length="135" mass="14490">MSRTTSSTMTGVSAGLYSSFFAPNVLCAATDGKEFHYGTAHYSGDPEVVDPTVLVVLDRLDPLALAFFVDAVNTRLIINMPTEFFERWTGSADPYLPDPEDPAWTDPDHEPPATPAGPEGRAVTTSPATLESIIS</sequence>
<dbReference type="EMBL" id="CP019607">
    <property type="protein sequence ID" value="AQP51889.1"/>
    <property type="molecule type" value="Genomic_DNA"/>
</dbReference>
<name>A0A1Q2D0E2_9ACTN</name>
<dbReference type="AlphaFoldDB" id="A0A1Q2D0E2"/>
<reference evidence="2 3" key="1">
    <citation type="journal article" date="2008" name="Int. J. Syst. Evol. Microbiol.">
        <title>Tessaracoccus flavescens sp. nov., isolated from marine sediment.</title>
        <authorList>
            <person name="Lee D.W."/>
            <person name="Lee S.D."/>
        </authorList>
    </citation>
    <scope>NUCLEOTIDE SEQUENCE [LARGE SCALE GENOMIC DNA]</scope>
    <source>
        <strain evidence="2 3">SST-39T</strain>
    </source>
</reference>
<keyword evidence="3" id="KW-1185">Reference proteome</keyword>
<evidence type="ECO:0000313" key="2">
    <source>
        <dbReference type="EMBL" id="AQP51889.1"/>
    </source>
</evidence>